<sequence length="270" mass="28481">MSVRMANEESYARGLARAAAGAIVFSLPLMMTMEMWAFGFHMDRLKLALFLAVNALTVFGLARFAGFRDPSDFADDLLDALAALAVGFVVSAVMLALLGLLTLETGLREAVGMVAIQAAPASFGAVLANKQLGTHDPGAEKEDRAGYLGQLFLMAAGALFFAFNVAPTEEMILIAFKMTPWHALALIAASIAGLHALVFTVGFAGQEAHERPTLAFFHFTLAGYGIALIVSLYILWTFGRLDGPISDAVRAVAVLGFPAALGAAAARLVV</sequence>
<dbReference type="HOGENOM" id="CLU_082424_0_0_5"/>
<protein>
    <recommendedName>
        <fullName evidence="4">TIGR02587 family membrane protein</fullName>
    </recommendedName>
</protein>
<dbReference type="AlphaFoldDB" id="B4R9G5"/>
<dbReference type="NCBIfam" id="TIGR02587">
    <property type="entry name" value="TIGR02587 family membrane protein"/>
    <property type="match status" value="1"/>
</dbReference>
<gene>
    <name evidence="2" type="ordered locus">PHZ_c3016</name>
</gene>
<keyword evidence="1" id="KW-1133">Transmembrane helix</keyword>
<organism evidence="2 3">
    <name type="scientific">Phenylobacterium zucineum (strain HLK1)</name>
    <dbReference type="NCBI Taxonomy" id="450851"/>
    <lineage>
        <taxon>Bacteria</taxon>
        <taxon>Pseudomonadati</taxon>
        <taxon>Pseudomonadota</taxon>
        <taxon>Alphaproteobacteria</taxon>
        <taxon>Caulobacterales</taxon>
        <taxon>Caulobacteraceae</taxon>
        <taxon>Phenylobacterium</taxon>
    </lineage>
</organism>
<dbReference type="EMBL" id="CP000747">
    <property type="protein sequence ID" value="ACG79425.1"/>
    <property type="molecule type" value="Genomic_DNA"/>
</dbReference>
<dbReference type="InterPro" id="IPR024464">
    <property type="entry name" value="DUF2391"/>
</dbReference>
<evidence type="ECO:0008006" key="4">
    <source>
        <dbReference type="Google" id="ProtNLM"/>
    </source>
</evidence>
<evidence type="ECO:0000313" key="2">
    <source>
        <dbReference type="EMBL" id="ACG79425.1"/>
    </source>
</evidence>
<feature type="transmembrane region" description="Helical" evidence="1">
    <location>
        <begin position="215"/>
        <end position="236"/>
    </location>
</feature>
<dbReference type="InterPro" id="IPR013416">
    <property type="entry name" value="CHP02587_IM"/>
</dbReference>
<proteinExistence type="predicted"/>
<dbReference type="KEGG" id="pzu:PHZ_c3016"/>
<dbReference type="OrthoDB" id="147125at2"/>
<evidence type="ECO:0000313" key="3">
    <source>
        <dbReference type="Proteomes" id="UP000001868"/>
    </source>
</evidence>
<feature type="transmembrane region" description="Helical" evidence="1">
    <location>
        <begin position="20"/>
        <end position="40"/>
    </location>
</feature>
<feature type="transmembrane region" description="Helical" evidence="1">
    <location>
        <begin position="248"/>
        <end position="269"/>
    </location>
</feature>
<dbReference type="Proteomes" id="UP000001868">
    <property type="component" value="Chromosome"/>
</dbReference>
<name>B4R9G5_PHEZH</name>
<feature type="transmembrane region" description="Helical" evidence="1">
    <location>
        <begin position="178"/>
        <end position="203"/>
    </location>
</feature>
<feature type="transmembrane region" description="Helical" evidence="1">
    <location>
        <begin position="47"/>
        <end position="68"/>
    </location>
</feature>
<dbReference type="Pfam" id="PF09622">
    <property type="entry name" value="DUF2391"/>
    <property type="match status" value="1"/>
</dbReference>
<feature type="transmembrane region" description="Helical" evidence="1">
    <location>
        <begin position="147"/>
        <end position="166"/>
    </location>
</feature>
<keyword evidence="1" id="KW-0812">Transmembrane</keyword>
<keyword evidence="3" id="KW-1185">Reference proteome</keyword>
<keyword evidence="1" id="KW-0472">Membrane</keyword>
<accession>B4R9G5</accession>
<feature type="transmembrane region" description="Helical" evidence="1">
    <location>
        <begin position="80"/>
        <end position="103"/>
    </location>
</feature>
<evidence type="ECO:0000256" key="1">
    <source>
        <dbReference type="SAM" id="Phobius"/>
    </source>
</evidence>
<dbReference type="STRING" id="450851.PHZ_c3016"/>
<dbReference type="eggNOG" id="COG4711">
    <property type="taxonomic scope" value="Bacteria"/>
</dbReference>
<reference evidence="2 3" key="1">
    <citation type="journal article" date="2008" name="BMC Genomics">
        <title>Complete genome of Phenylobacterium zucineum - a novel facultative intracellular bacterium isolated from human erythroleukemia cell line K562.</title>
        <authorList>
            <person name="Luo Y."/>
            <person name="Xu X."/>
            <person name="Ding Z."/>
            <person name="Liu Z."/>
            <person name="Zhang B."/>
            <person name="Yan Z."/>
            <person name="Sun J."/>
            <person name="Hu S."/>
            <person name="Hu X."/>
        </authorList>
    </citation>
    <scope>NUCLEOTIDE SEQUENCE [LARGE SCALE GENOMIC DNA]</scope>
    <source>
        <strain evidence="2 3">HLK1</strain>
    </source>
</reference>